<evidence type="ECO:0000256" key="1">
    <source>
        <dbReference type="SAM" id="MobiDB-lite"/>
    </source>
</evidence>
<feature type="region of interest" description="Disordered" evidence="1">
    <location>
        <begin position="365"/>
        <end position="389"/>
    </location>
</feature>
<keyword evidence="3" id="KW-1185">Reference proteome</keyword>
<feature type="compositionally biased region" description="Low complexity" evidence="1">
    <location>
        <begin position="380"/>
        <end position="389"/>
    </location>
</feature>
<protein>
    <submittedName>
        <fullName evidence="2">Uncharacterized protein</fullName>
    </submittedName>
</protein>
<accession>A0ABQ9Z418</accession>
<reference evidence="2 3" key="1">
    <citation type="journal article" date="2023" name="Nucleic Acids Res.">
        <title>The hologenome of Daphnia magna reveals possible DNA methylation and microbiome-mediated evolution of the host genome.</title>
        <authorList>
            <person name="Chaturvedi A."/>
            <person name="Li X."/>
            <person name="Dhandapani V."/>
            <person name="Marshall H."/>
            <person name="Kissane S."/>
            <person name="Cuenca-Cambronero M."/>
            <person name="Asole G."/>
            <person name="Calvet F."/>
            <person name="Ruiz-Romero M."/>
            <person name="Marangio P."/>
            <person name="Guigo R."/>
            <person name="Rago D."/>
            <person name="Mirbahai L."/>
            <person name="Eastwood N."/>
            <person name="Colbourne J.K."/>
            <person name="Zhou J."/>
            <person name="Mallon E."/>
            <person name="Orsini L."/>
        </authorList>
    </citation>
    <scope>NUCLEOTIDE SEQUENCE [LARGE SCALE GENOMIC DNA]</scope>
    <source>
        <strain evidence="2">LRV0_1</strain>
    </source>
</reference>
<comment type="caution">
    <text evidence="2">The sequence shown here is derived from an EMBL/GenBank/DDBJ whole genome shotgun (WGS) entry which is preliminary data.</text>
</comment>
<dbReference type="Proteomes" id="UP001234178">
    <property type="component" value="Unassembled WGS sequence"/>
</dbReference>
<evidence type="ECO:0000313" key="2">
    <source>
        <dbReference type="EMBL" id="KAK4007635.1"/>
    </source>
</evidence>
<evidence type="ECO:0000313" key="3">
    <source>
        <dbReference type="Proteomes" id="UP001234178"/>
    </source>
</evidence>
<feature type="region of interest" description="Disordered" evidence="1">
    <location>
        <begin position="233"/>
        <end position="278"/>
    </location>
</feature>
<gene>
    <name evidence="2" type="ORF">OUZ56_012789</name>
</gene>
<proteinExistence type="predicted"/>
<feature type="compositionally biased region" description="Basic residues" evidence="1">
    <location>
        <begin position="365"/>
        <end position="379"/>
    </location>
</feature>
<sequence>MKSRFLLGFKKGGTHHMNKTNKNKLFLLQPLTMEDPKDFDYIGNAILYGFIIYKCDAFYINSGTRADETYVVSIDIDDVPVGHHDVPCQNPNEHYIESIQQLINASQTNQEPQSARDGIDTEANAEFALDVALAASSTATETASEEGEVIGNCAVDNDTVDTDDDIWSGKRSQERKQIDSIASVRLLEIIKDRWEVVTELRQKGVNISRKPDLAWVKVYGRWNKLKESYKTYTDSISETGKGSSKSPPSRATIKPKAVSSSLPSGKRAKKSTSADCEKEIRLIRQENAELVAMGDMTQEEAQEAEELLGSKEQPAKKKEIRMEAAEKRQRERDERAAEKDSFIRESEEKKIAIANAMVEVLSGLLKKKEKKQGRKRKRNSYSSSSSSSD</sequence>
<name>A0ABQ9Z418_9CRUS</name>
<organism evidence="2 3">
    <name type="scientific">Daphnia magna</name>
    <dbReference type="NCBI Taxonomy" id="35525"/>
    <lineage>
        <taxon>Eukaryota</taxon>
        <taxon>Metazoa</taxon>
        <taxon>Ecdysozoa</taxon>
        <taxon>Arthropoda</taxon>
        <taxon>Crustacea</taxon>
        <taxon>Branchiopoda</taxon>
        <taxon>Diplostraca</taxon>
        <taxon>Cladocera</taxon>
        <taxon>Anomopoda</taxon>
        <taxon>Daphniidae</taxon>
        <taxon>Daphnia</taxon>
    </lineage>
</organism>
<feature type="compositionally biased region" description="Polar residues" evidence="1">
    <location>
        <begin position="233"/>
        <end position="249"/>
    </location>
</feature>
<feature type="compositionally biased region" description="Basic and acidic residues" evidence="1">
    <location>
        <begin position="313"/>
        <end position="345"/>
    </location>
</feature>
<dbReference type="EMBL" id="JAOYFB010000002">
    <property type="protein sequence ID" value="KAK4007635.1"/>
    <property type="molecule type" value="Genomic_DNA"/>
</dbReference>
<feature type="region of interest" description="Disordered" evidence="1">
    <location>
        <begin position="299"/>
        <end position="345"/>
    </location>
</feature>